<protein>
    <submittedName>
        <fullName evidence="2">Uncharacterized protein</fullName>
    </submittedName>
</protein>
<reference evidence="2 3" key="1">
    <citation type="submission" date="2015-01" db="EMBL/GenBank/DDBJ databases">
        <title>Evolution of Trichinella species and genotypes.</title>
        <authorList>
            <person name="Korhonen P.K."/>
            <person name="Edoardo P."/>
            <person name="Giuseppe L.R."/>
            <person name="Gasser R.B."/>
        </authorList>
    </citation>
    <scope>NUCLEOTIDE SEQUENCE [LARGE SCALE GENOMIC DNA]</scope>
    <source>
        <strain evidence="2">ISS2496</strain>
    </source>
</reference>
<evidence type="ECO:0000256" key="1">
    <source>
        <dbReference type="SAM" id="Phobius"/>
    </source>
</evidence>
<dbReference type="EMBL" id="JYDQ01000675">
    <property type="protein sequence ID" value="KRY06762.1"/>
    <property type="molecule type" value="Genomic_DNA"/>
</dbReference>
<dbReference type="Proteomes" id="UP000054783">
    <property type="component" value="Unassembled WGS sequence"/>
</dbReference>
<dbReference type="AlphaFoldDB" id="A0A0V0Z3V5"/>
<proteinExistence type="predicted"/>
<gene>
    <name evidence="2" type="ORF">T12_3417</name>
</gene>
<name>A0A0V0Z3V5_9BILA</name>
<feature type="transmembrane region" description="Helical" evidence="1">
    <location>
        <begin position="6"/>
        <end position="29"/>
    </location>
</feature>
<sequence length="93" mass="10977">MQITIAITRLIISKGAFVCLIYVAISSIVERSLSSLRAFKEWSKENVKTRTTRSRTIENKSIRNQCAYILVKRFCDEFHYVAFYRILYILTEF</sequence>
<accession>A0A0V0Z3V5</accession>
<keyword evidence="1" id="KW-1133">Transmembrane helix</keyword>
<comment type="caution">
    <text evidence="2">The sequence shown here is derived from an EMBL/GenBank/DDBJ whole genome shotgun (WGS) entry which is preliminary data.</text>
</comment>
<organism evidence="2 3">
    <name type="scientific">Trichinella patagoniensis</name>
    <dbReference type="NCBI Taxonomy" id="990121"/>
    <lineage>
        <taxon>Eukaryota</taxon>
        <taxon>Metazoa</taxon>
        <taxon>Ecdysozoa</taxon>
        <taxon>Nematoda</taxon>
        <taxon>Enoplea</taxon>
        <taxon>Dorylaimia</taxon>
        <taxon>Trichinellida</taxon>
        <taxon>Trichinellidae</taxon>
        <taxon>Trichinella</taxon>
    </lineage>
</organism>
<evidence type="ECO:0000313" key="2">
    <source>
        <dbReference type="EMBL" id="KRY06762.1"/>
    </source>
</evidence>
<keyword evidence="1" id="KW-0472">Membrane</keyword>
<evidence type="ECO:0000313" key="3">
    <source>
        <dbReference type="Proteomes" id="UP000054783"/>
    </source>
</evidence>
<keyword evidence="1" id="KW-0812">Transmembrane</keyword>
<keyword evidence="3" id="KW-1185">Reference proteome</keyword>